<keyword evidence="8" id="KW-1185">Reference proteome</keyword>
<evidence type="ECO:0000313" key="8">
    <source>
        <dbReference type="Proteomes" id="UP001157974"/>
    </source>
</evidence>
<feature type="domain" description="RNA-polymerase II-associated protein 3-like C-terminal" evidence="6">
    <location>
        <begin position="299"/>
        <end position="383"/>
    </location>
</feature>
<keyword evidence="2" id="KW-0802">TPR repeat</keyword>
<organism evidence="7 8">
    <name type="scientific">Rhodosorus marinus</name>
    <dbReference type="NCBI Taxonomy" id="101924"/>
    <lineage>
        <taxon>Eukaryota</taxon>
        <taxon>Rhodophyta</taxon>
        <taxon>Stylonematophyceae</taxon>
        <taxon>Stylonematales</taxon>
        <taxon>Stylonemataceae</taxon>
        <taxon>Rhodosorus</taxon>
    </lineage>
</organism>
<dbReference type="GO" id="GO:0101031">
    <property type="term" value="C:protein folding chaperone complex"/>
    <property type="evidence" value="ECO:0007669"/>
    <property type="project" value="TreeGrafter"/>
</dbReference>
<sequence length="421" mass="46933">MDEQGDADQDELRKEFEAWKEQIGREDEMLMKAEAEDEDRKSKEKSVNKSNPAVLIEDVQSAEARERGNGLFGEGKFEVAVQWYDAAVQGAGSETDRAIAMNNRSLAKLKLGDAHGAAADAKEVLSYGTLDPQLQQKASFRLKAAQELLEMGEDALREKGNAAFKQGNMVAARNLLTSSIEKLGDSLALGLSNRSLVNLKLKDYAAAEKDALDALRLELPDQVRKKVLYRQATAVANQGRFQEAVGLLEHMISEYPDSTEAQSDLKTVKSKLGSGRKEPQAEGFPATGLQFPTEVPSEAPSSFYQFELLWRNFARKGAEGHKLSLLKQISPEKLPQLFGESLSPEFVEDMARVLTRTEEEDHEWLMDALEQLAKTRRFDLVLLSSPGAKASFSKLFDRLSSEVKDQPSDWERTSSLRRIYL</sequence>
<comment type="caution">
    <text evidence="7">The sequence shown here is derived from an EMBL/GenBank/DDBJ whole genome shotgun (WGS) entry which is preliminary data.</text>
</comment>
<evidence type="ECO:0000256" key="5">
    <source>
        <dbReference type="SAM" id="MobiDB-lite"/>
    </source>
</evidence>
<dbReference type="AlphaFoldDB" id="A0AAV8V588"/>
<dbReference type="EMBL" id="JAMWBK010000001">
    <property type="protein sequence ID" value="KAJ8908741.1"/>
    <property type="molecule type" value="Genomic_DNA"/>
</dbReference>
<name>A0AAV8V588_9RHOD</name>
<dbReference type="PANTHER" id="PTHR46423:SF1">
    <property type="entry name" value="RNA POLYMERASE II-ASSOCIATED PROTEIN 3"/>
    <property type="match status" value="1"/>
</dbReference>
<feature type="region of interest" description="Disordered" evidence="5">
    <location>
        <begin position="24"/>
        <end position="51"/>
    </location>
</feature>
<dbReference type="Pfam" id="PF13877">
    <property type="entry name" value="RPAP3_C"/>
    <property type="match status" value="1"/>
</dbReference>
<dbReference type="Gene3D" id="1.25.40.10">
    <property type="entry name" value="Tetratricopeptide repeat domain"/>
    <property type="match status" value="2"/>
</dbReference>
<evidence type="ECO:0000256" key="3">
    <source>
        <dbReference type="ARBA" id="ARBA00038275"/>
    </source>
</evidence>
<keyword evidence="1" id="KW-0677">Repeat</keyword>
<evidence type="ECO:0000256" key="1">
    <source>
        <dbReference type="ARBA" id="ARBA00022737"/>
    </source>
</evidence>
<dbReference type="InterPro" id="IPR011990">
    <property type="entry name" value="TPR-like_helical_dom_sf"/>
</dbReference>
<comment type="similarity">
    <text evidence="3">Belongs to the RPAP3 family.</text>
</comment>
<evidence type="ECO:0000313" key="7">
    <source>
        <dbReference type="EMBL" id="KAJ8908741.1"/>
    </source>
</evidence>
<proteinExistence type="inferred from homology"/>
<accession>A0AAV8V588</accession>
<evidence type="ECO:0000256" key="2">
    <source>
        <dbReference type="ARBA" id="ARBA00022803"/>
    </source>
</evidence>
<dbReference type="InterPro" id="IPR051966">
    <property type="entry name" value="RPAP3"/>
</dbReference>
<dbReference type="InterPro" id="IPR025986">
    <property type="entry name" value="RPAP3-like_C"/>
</dbReference>
<reference evidence="7 8" key="1">
    <citation type="journal article" date="2023" name="Nat. Commun.">
        <title>Origin of minicircular mitochondrial genomes in red algae.</title>
        <authorList>
            <person name="Lee Y."/>
            <person name="Cho C.H."/>
            <person name="Lee Y.M."/>
            <person name="Park S.I."/>
            <person name="Yang J.H."/>
            <person name="West J.A."/>
            <person name="Bhattacharya D."/>
            <person name="Yoon H.S."/>
        </authorList>
    </citation>
    <scope>NUCLEOTIDE SEQUENCE [LARGE SCALE GENOMIC DNA]</scope>
    <source>
        <strain evidence="7 8">CCMP1338</strain>
        <tissue evidence="7">Whole cell</tissue>
    </source>
</reference>
<protein>
    <recommendedName>
        <fullName evidence="4">RNA polymerase II-associated protein 3</fullName>
    </recommendedName>
</protein>
<dbReference type="SUPFAM" id="SSF48452">
    <property type="entry name" value="TPR-like"/>
    <property type="match status" value="2"/>
</dbReference>
<feature type="compositionally biased region" description="Basic and acidic residues" evidence="5">
    <location>
        <begin position="24"/>
        <end position="47"/>
    </location>
</feature>
<evidence type="ECO:0000259" key="6">
    <source>
        <dbReference type="Pfam" id="PF13877"/>
    </source>
</evidence>
<dbReference type="Proteomes" id="UP001157974">
    <property type="component" value="Unassembled WGS sequence"/>
</dbReference>
<gene>
    <name evidence="7" type="ORF">NDN08_005446</name>
</gene>
<dbReference type="PANTHER" id="PTHR46423">
    <property type="entry name" value="RNA POLYMERASE II-ASSOCIATED PROTEIN 3"/>
    <property type="match status" value="1"/>
</dbReference>
<evidence type="ECO:0000256" key="4">
    <source>
        <dbReference type="ARBA" id="ARBA00040133"/>
    </source>
</evidence>